<dbReference type="Gene3D" id="1.20.120.1750">
    <property type="match status" value="1"/>
</dbReference>
<feature type="region of interest" description="Disordered" evidence="8">
    <location>
        <begin position="462"/>
        <end position="520"/>
    </location>
</feature>
<dbReference type="Gene3D" id="3.30.40.10">
    <property type="entry name" value="Zinc/RING finger domain, C3HC4 (zinc finger)"/>
    <property type="match status" value="1"/>
</dbReference>
<evidence type="ECO:0000256" key="1">
    <source>
        <dbReference type="ARBA" id="ARBA00004906"/>
    </source>
</evidence>
<dbReference type="InterPro" id="IPR047544">
    <property type="entry name" value="RING-HC_RBR_RNF216"/>
</dbReference>
<dbReference type="CDD" id="cd20353">
    <property type="entry name" value="Rcat_RBR_RNF216"/>
    <property type="match status" value="1"/>
</dbReference>
<comment type="pathway">
    <text evidence="1">Protein modification; protein ubiquitination.</text>
</comment>
<dbReference type="PANTHER" id="PTHR22770">
    <property type="entry name" value="UBIQUITIN CONJUGATING ENZYME 7 INTERACTING PROTEIN-RELATED"/>
    <property type="match status" value="1"/>
</dbReference>
<keyword evidence="5" id="KW-0863">Zinc-finger</keyword>
<feature type="region of interest" description="Disordered" evidence="8">
    <location>
        <begin position="416"/>
        <end position="449"/>
    </location>
</feature>
<keyword evidence="7" id="KW-0862">Zinc</keyword>
<evidence type="ECO:0000256" key="3">
    <source>
        <dbReference type="ARBA" id="ARBA00022723"/>
    </source>
</evidence>
<dbReference type="InterPro" id="IPR013083">
    <property type="entry name" value="Znf_RING/FYVE/PHD"/>
</dbReference>
<dbReference type="EMBL" id="VXIV02001454">
    <property type="protein sequence ID" value="KAF6033141.1"/>
    <property type="molecule type" value="Genomic_DNA"/>
</dbReference>
<feature type="compositionally biased region" description="Polar residues" evidence="8">
    <location>
        <begin position="589"/>
        <end position="602"/>
    </location>
</feature>
<sequence>MDAETSNADPPESDADKAGAVEKDSSNINNEKSSSLMECGCCFDESDIEEMVQCGDGHLFCMGCLRRYADEAIHGQGKSQLICMTMNCGVLFPRSQLARALTEELMLKFDERVQEESLNMANLANLARCPDCNYAAEIEDENQKVFACPQCTKVSCRYCQVDWSDHEGLTCAQVEKKDETSIRTKYEELMTEARVRHCPQCKAPLLKDGGCNRVTCRCGNTICYICRKPDIKYDHFCQHVGPHKNGCRSCTKCSLWTDAEADDRQIIKQLKQQGKIERNQKVIKYDHFCQHVGPHKNGCRSCTKCSLWTDAEADDRQIIKQLKQQGKIERNQKGFLDNKVIGAPEPKQKAPHEFRARRQDLINMPQAYMANNMWHNRAPYNYPQIPGGHQPVLCAPLFQPIALPLRLNLPPDNAYPWAENHLGPPPVPQEHYGQGQAQEQAGLQQPNAQLSTWRKRRVQYQNNQELQVPSQPKSVKYQESVKEHQRLPAALKNPHQKHQHNRLSYDPQAASEPGPSGLQQRFADANRRSLPAKVMDEHNNVPLCNKSAKKAPAENHNHSDKLLAEHQNVRRAIMLEQQLKDRRRRKARTSSLQTSIPSSASSQHEDVSLPIPGAIAPLTHASSMHKSNQDLTNASNRSAYKSKTLAVKKVPSISPATKLASKLVAAVQETPSTSTCPLSAVAKEYPSTSTARKPSSASSRLPISDSTAIKGDLIPLTPLNSSHNSNCKSDLPCSSKSLAPVEIKSPETKDKNVTIDLTTDFVTPNARVQHSKALISNFQFSDSDDDIGDLLFNDINLQPPDLAAELDREEEALKIEEKDLLQHLQNSFDKKLDVLMEATNRKCIDISRYIADKQQLIQQKRKIL</sequence>
<dbReference type="OrthoDB" id="10009520at2759"/>
<evidence type="ECO:0000313" key="10">
    <source>
        <dbReference type="EMBL" id="KAF6033141.1"/>
    </source>
</evidence>
<dbReference type="GO" id="GO:0016740">
    <property type="term" value="F:transferase activity"/>
    <property type="evidence" value="ECO:0007669"/>
    <property type="project" value="UniProtKB-KW"/>
</dbReference>
<organism evidence="10 11">
    <name type="scientific">Bugula neritina</name>
    <name type="common">Brown bryozoan</name>
    <name type="synonym">Sertularia neritina</name>
    <dbReference type="NCBI Taxonomy" id="10212"/>
    <lineage>
        <taxon>Eukaryota</taxon>
        <taxon>Metazoa</taxon>
        <taxon>Spiralia</taxon>
        <taxon>Lophotrochozoa</taxon>
        <taxon>Bryozoa</taxon>
        <taxon>Gymnolaemata</taxon>
        <taxon>Cheilostomatida</taxon>
        <taxon>Flustrina</taxon>
        <taxon>Buguloidea</taxon>
        <taxon>Bugulidae</taxon>
        <taxon>Bugula</taxon>
    </lineage>
</organism>
<dbReference type="Pfam" id="PF26191">
    <property type="entry name" value="RING-HC_RBR_RNF216"/>
    <property type="match status" value="1"/>
</dbReference>
<dbReference type="Pfam" id="PF26200">
    <property type="entry name" value="Rcat_RNF216"/>
    <property type="match status" value="1"/>
</dbReference>
<dbReference type="CDD" id="cd20339">
    <property type="entry name" value="BRcat_RBR_RNF216"/>
    <property type="match status" value="1"/>
</dbReference>
<keyword evidence="4" id="KW-0677">Repeat</keyword>
<dbReference type="AlphaFoldDB" id="A0A7J7K5B4"/>
<evidence type="ECO:0000256" key="4">
    <source>
        <dbReference type="ARBA" id="ARBA00022737"/>
    </source>
</evidence>
<evidence type="ECO:0000256" key="2">
    <source>
        <dbReference type="ARBA" id="ARBA00022679"/>
    </source>
</evidence>
<dbReference type="CDD" id="cd16630">
    <property type="entry name" value="RING-HC_RBR_RNF216"/>
    <property type="match status" value="1"/>
</dbReference>
<gene>
    <name evidence="10" type="ORF">EB796_008571</name>
</gene>
<dbReference type="SUPFAM" id="SSF57850">
    <property type="entry name" value="RING/U-box"/>
    <property type="match status" value="3"/>
</dbReference>
<accession>A0A7J7K5B4</accession>
<evidence type="ECO:0000256" key="7">
    <source>
        <dbReference type="ARBA" id="ARBA00022833"/>
    </source>
</evidence>
<feature type="compositionally biased region" description="Polar residues" evidence="8">
    <location>
        <begin position="686"/>
        <end position="704"/>
    </location>
</feature>
<dbReference type="InterPro" id="IPR051628">
    <property type="entry name" value="LUBAC_E3_Ligases"/>
</dbReference>
<feature type="region of interest" description="Disordered" evidence="8">
    <location>
        <begin position="684"/>
        <end position="704"/>
    </location>
</feature>
<keyword evidence="2" id="KW-0808">Transferase</keyword>
<dbReference type="GO" id="GO:0008270">
    <property type="term" value="F:zinc ion binding"/>
    <property type="evidence" value="ECO:0007669"/>
    <property type="project" value="UniProtKB-KW"/>
</dbReference>
<keyword evidence="3" id="KW-0479">Metal-binding</keyword>
<keyword evidence="6" id="KW-0833">Ubl conjugation pathway</keyword>
<dbReference type="InterPro" id="IPR047546">
    <property type="entry name" value="Rcat_RBR_RNF216"/>
</dbReference>
<dbReference type="InterPro" id="IPR044066">
    <property type="entry name" value="TRIAD_supradom"/>
</dbReference>
<dbReference type="InterPro" id="IPR047545">
    <property type="entry name" value="BRcat_RBR_RNF216"/>
</dbReference>
<protein>
    <submittedName>
        <fullName evidence="10">RNF216</fullName>
    </submittedName>
</protein>
<dbReference type="Proteomes" id="UP000593567">
    <property type="component" value="Unassembled WGS sequence"/>
</dbReference>
<evidence type="ECO:0000259" key="9">
    <source>
        <dbReference type="PROSITE" id="PS51873"/>
    </source>
</evidence>
<evidence type="ECO:0000256" key="5">
    <source>
        <dbReference type="ARBA" id="ARBA00022771"/>
    </source>
</evidence>
<feature type="region of interest" description="Disordered" evidence="8">
    <location>
        <begin position="1"/>
        <end position="28"/>
    </location>
</feature>
<dbReference type="PANTHER" id="PTHR22770:SF47">
    <property type="entry name" value="E3 UBIQUITIN-PROTEIN LIGASE RNF216"/>
    <property type="match status" value="1"/>
</dbReference>
<dbReference type="SMART" id="SM00647">
    <property type="entry name" value="IBR"/>
    <property type="match status" value="2"/>
</dbReference>
<keyword evidence="11" id="KW-1185">Reference proteome</keyword>
<feature type="compositionally biased region" description="Basic and acidic residues" evidence="8">
    <location>
        <begin position="14"/>
        <end position="25"/>
    </location>
</feature>
<proteinExistence type="predicted"/>
<feature type="compositionally biased region" description="Polar residues" evidence="8">
    <location>
        <begin position="462"/>
        <end position="473"/>
    </location>
</feature>
<name>A0A7J7K5B4_BUGNE</name>
<feature type="region of interest" description="Disordered" evidence="8">
    <location>
        <begin position="579"/>
        <end position="607"/>
    </location>
</feature>
<evidence type="ECO:0000256" key="8">
    <source>
        <dbReference type="SAM" id="MobiDB-lite"/>
    </source>
</evidence>
<feature type="compositionally biased region" description="Low complexity" evidence="8">
    <location>
        <begin position="429"/>
        <end position="445"/>
    </location>
</feature>
<dbReference type="PROSITE" id="PS51873">
    <property type="entry name" value="TRIAD"/>
    <property type="match status" value="1"/>
</dbReference>
<evidence type="ECO:0000256" key="6">
    <source>
        <dbReference type="ARBA" id="ARBA00022786"/>
    </source>
</evidence>
<comment type="caution">
    <text evidence="10">The sequence shown here is derived from an EMBL/GenBank/DDBJ whole genome shotgun (WGS) entry which is preliminary data.</text>
</comment>
<reference evidence="10" key="1">
    <citation type="submission" date="2020-06" db="EMBL/GenBank/DDBJ databases">
        <title>Draft genome of Bugula neritina, a colonial animal packing powerful symbionts and potential medicines.</title>
        <authorList>
            <person name="Rayko M."/>
        </authorList>
    </citation>
    <scope>NUCLEOTIDE SEQUENCE [LARGE SCALE GENOMIC DNA]</scope>
    <source>
        <strain evidence="10">Kwan_BN1</strain>
    </source>
</reference>
<dbReference type="InterPro" id="IPR002867">
    <property type="entry name" value="IBR_dom"/>
</dbReference>
<evidence type="ECO:0000313" key="11">
    <source>
        <dbReference type="Proteomes" id="UP000593567"/>
    </source>
</evidence>
<feature type="domain" description="RING-type" evidence="9">
    <location>
        <begin position="35"/>
        <end position="247"/>
    </location>
</feature>